<proteinExistence type="predicted"/>
<keyword evidence="5" id="KW-0732">Signal</keyword>
<dbReference type="CDD" id="cd16280">
    <property type="entry name" value="metallo-hydrolase-like_MBL-fold"/>
    <property type="match status" value="1"/>
</dbReference>
<dbReference type="KEGG" id="amd:AMED_7248"/>
<feature type="domain" description="Metallo-beta-lactamase" evidence="6">
    <location>
        <begin position="84"/>
        <end position="265"/>
    </location>
</feature>
<keyword evidence="3" id="KW-0378">Hydrolase</keyword>
<dbReference type="GO" id="GO:0016787">
    <property type="term" value="F:hydrolase activity"/>
    <property type="evidence" value="ECO:0007669"/>
    <property type="project" value="UniProtKB-KW"/>
</dbReference>
<dbReference type="GO" id="GO:0046872">
    <property type="term" value="F:metal ion binding"/>
    <property type="evidence" value="ECO:0007669"/>
    <property type="project" value="UniProtKB-KW"/>
</dbReference>
<dbReference type="Proteomes" id="UP000000328">
    <property type="component" value="Chromosome"/>
</dbReference>
<evidence type="ECO:0000256" key="1">
    <source>
        <dbReference type="ARBA" id="ARBA00001947"/>
    </source>
</evidence>
<dbReference type="Pfam" id="PF00753">
    <property type="entry name" value="Lactamase_B"/>
    <property type="match status" value="1"/>
</dbReference>
<dbReference type="eggNOG" id="COG0491">
    <property type="taxonomic scope" value="Bacteria"/>
</dbReference>
<feature type="chain" id="PRO_5002607572" evidence="5">
    <location>
        <begin position="27"/>
        <end position="323"/>
    </location>
</feature>
<evidence type="ECO:0000313" key="7">
    <source>
        <dbReference type="EMBL" id="ADJ48964.1"/>
    </source>
</evidence>
<dbReference type="PANTHER" id="PTHR46233:SF3">
    <property type="entry name" value="HYDROXYACYLGLUTATHIONE HYDROLASE GLOC"/>
    <property type="match status" value="1"/>
</dbReference>
<reference evidence="7 8" key="1">
    <citation type="journal article" date="2010" name="Cell Res.">
        <title>Complete genome sequence of the rifamycin SV-producing Amycolatopsis mediterranei U32 revealed its genetic characteristics in phylogeny and metabolism.</title>
        <authorList>
            <person name="Zhao W."/>
            <person name="Zhong Y."/>
            <person name="Yuan H."/>
            <person name="Wang J."/>
            <person name="Zheng H."/>
            <person name="Wang Y."/>
            <person name="Cen X."/>
            <person name="Xu F."/>
            <person name="Bai J."/>
            <person name="Han X."/>
            <person name="Lu G."/>
            <person name="Zhu Y."/>
            <person name="Shao Z."/>
            <person name="Yan H."/>
            <person name="Li C."/>
            <person name="Peng N."/>
            <person name="Zhang Z."/>
            <person name="Zhang Y."/>
            <person name="Lin W."/>
            <person name="Fan Y."/>
            <person name="Qin Z."/>
            <person name="Hu Y."/>
            <person name="Zhu B."/>
            <person name="Wang S."/>
            <person name="Ding X."/>
            <person name="Zhao G.P."/>
        </authorList>
    </citation>
    <scope>NUCLEOTIDE SEQUENCE [LARGE SCALE GENOMIC DNA]</scope>
    <source>
        <strain evidence="8">U-32</strain>
    </source>
</reference>
<evidence type="ECO:0000256" key="3">
    <source>
        <dbReference type="ARBA" id="ARBA00022801"/>
    </source>
</evidence>
<dbReference type="InterPro" id="IPR001279">
    <property type="entry name" value="Metallo-B-lactamas"/>
</dbReference>
<evidence type="ECO:0000256" key="5">
    <source>
        <dbReference type="SAM" id="SignalP"/>
    </source>
</evidence>
<sequence length="323" mass="34569">MSRRKFAQLAAMAGAGTLLLPGTATAENGRTAQYYYDHAYRLAGDDPVLLDIIAALTPGFTVPRPTAPAPMKIFDNLAVLGVGWVSAVAVLTSDGIILIDALTSTADAETVIVPGLRSLGADPATVKYVVVTHGHGDHFGGAQYFADNYGARVLAAPADWDHMEDAGQPGRPVRDLDISDGQRLTLGDTTLTLHHTPGHTPGTVSPVIPLRANGRRHTGMLWGGTKPPADIATLETYLSSVEKFRFRLRQARVDVELSNHPFCDHGLERMQQMLDSPRATNPFILGTDGTQRFMNVMDAMVHGLILDAGTTPATTSLIGHRCC</sequence>
<evidence type="ECO:0000259" key="6">
    <source>
        <dbReference type="SMART" id="SM00849"/>
    </source>
</evidence>
<accession>A0A0H3DH49</accession>
<keyword evidence="2" id="KW-0479">Metal-binding</keyword>
<dbReference type="SMART" id="SM00849">
    <property type="entry name" value="Lactamase_B"/>
    <property type="match status" value="1"/>
</dbReference>
<evidence type="ECO:0000313" key="8">
    <source>
        <dbReference type="Proteomes" id="UP000000328"/>
    </source>
</evidence>
<dbReference type="InterPro" id="IPR051453">
    <property type="entry name" value="MBL_Glyoxalase_II"/>
</dbReference>
<dbReference type="PANTHER" id="PTHR46233">
    <property type="entry name" value="HYDROXYACYLGLUTATHIONE HYDROLASE GLOC"/>
    <property type="match status" value="1"/>
</dbReference>
<dbReference type="PATRIC" id="fig|749927.5.peg.7536"/>
<gene>
    <name evidence="7" type="primary">ampC</name>
    <name evidence="7" type="ordered locus">AMED_7248</name>
</gene>
<dbReference type="SUPFAM" id="SSF56281">
    <property type="entry name" value="Metallo-hydrolase/oxidoreductase"/>
    <property type="match status" value="1"/>
</dbReference>
<dbReference type="OrthoDB" id="3865988at2"/>
<dbReference type="Gene3D" id="3.60.15.10">
    <property type="entry name" value="Ribonuclease Z/Hydroxyacylglutathione hydrolase-like"/>
    <property type="match status" value="1"/>
</dbReference>
<comment type="cofactor">
    <cofactor evidence="1">
        <name>Zn(2+)</name>
        <dbReference type="ChEBI" id="CHEBI:29105"/>
    </cofactor>
</comment>
<dbReference type="HOGENOM" id="CLU_066441_0_0_11"/>
<evidence type="ECO:0000256" key="4">
    <source>
        <dbReference type="ARBA" id="ARBA00022833"/>
    </source>
</evidence>
<dbReference type="InterPro" id="IPR036866">
    <property type="entry name" value="RibonucZ/Hydroxyglut_hydro"/>
</dbReference>
<protein>
    <submittedName>
        <fullName evidence="7">Beta-lactamase class B</fullName>
    </submittedName>
</protein>
<dbReference type="AlphaFoldDB" id="A0A0H3DH49"/>
<keyword evidence="4" id="KW-0862">Zinc</keyword>
<name>A0A0H3DH49_AMYMU</name>
<organism evidence="7 8">
    <name type="scientific">Amycolatopsis mediterranei (strain U-32)</name>
    <dbReference type="NCBI Taxonomy" id="749927"/>
    <lineage>
        <taxon>Bacteria</taxon>
        <taxon>Bacillati</taxon>
        <taxon>Actinomycetota</taxon>
        <taxon>Actinomycetes</taxon>
        <taxon>Pseudonocardiales</taxon>
        <taxon>Pseudonocardiaceae</taxon>
        <taxon>Amycolatopsis</taxon>
    </lineage>
</organism>
<evidence type="ECO:0000256" key="2">
    <source>
        <dbReference type="ARBA" id="ARBA00022723"/>
    </source>
</evidence>
<feature type="signal peptide" evidence="5">
    <location>
        <begin position="1"/>
        <end position="26"/>
    </location>
</feature>
<dbReference type="EMBL" id="CP002000">
    <property type="protein sequence ID" value="ADJ48964.1"/>
    <property type="molecule type" value="Genomic_DNA"/>
</dbReference>